<gene>
    <name evidence="4" type="ORF">QM524_11495</name>
</gene>
<evidence type="ECO:0000256" key="1">
    <source>
        <dbReference type="SAM" id="SignalP"/>
    </source>
</evidence>
<dbReference type="EMBL" id="JASHIF010000009">
    <property type="protein sequence ID" value="MDI9859834.1"/>
    <property type="molecule type" value="Genomic_DNA"/>
</dbReference>
<feature type="signal peptide" evidence="1">
    <location>
        <begin position="1"/>
        <end position="19"/>
    </location>
</feature>
<organism evidence="4 5">
    <name type="scientific">Flectobacillus roseus</name>
    <dbReference type="NCBI Taxonomy" id="502259"/>
    <lineage>
        <taxon>Bacteria</taxon>
        <taxon>Pseudomonadati</taxon>
        <taxon>Bacteroidota</taxon>
        <taxon>Cytophagia</taxon>
        <taxon>Cytophagales</taxon>
        <taxon>Flectobacillaceae</taxon>
        <taxon>Flectobacillus</taxon>
    </lineage>
</organism>
<dbReference type="InterPro" id="IPR010502">
    <property type="entry name" value="Carb-bd_dom_fam9"/>
</dbReference>
<name>A0ABT6Y8D2_9BACT</name>
<keyword evidence="1" id="KW-0732">Signal</keyword>
<feature type="domain" description="DUF5916" evidence="3">
    <location>
        <begin position="246"/>
        <end position="330"/>
    </location>
</feature>
<dbReference type="InterPro" id="IPR045670">
    <property type="entry name" value="DUF5916"/>
</dbReference>
<reference evidence="4 5" key="1">
    <citation type="submission" date="2023-05" db="EMBL/GenBank/DDBJ databases">
        <title>Novel species of genus Flectobacillus isolated from stream in China.</title>
        <authorList>
            <person name="Lu H."/>
        </authorList>
    </citation>
    <scope>NUCLEOTIDE SEQUENCE [LARGE SCALE GENOMIC DNA]</scope>
    <source>
        <strain evidence="4 5">KCTC 42575</strain>
    </source>
</reference>
<keyword evidence="5" id="KW-1185">Reference proteome</keyword>
<dbReference type="Pfam" id="PF19313">
    <property type="entry name" value="DUF5916"/>
    <property type="match status" value="1"/>
</dbReference>
<feature type="domain" description="Carbohydrate-binding" evidence="2">
    <location>
        <begin position="43"/>
        <end position="202"/>
    </location>
</feature>
<evidence type="ECO:0000313" key="5">
    <source>
        <dbReference type="Proteomes" id="UP001236507"/>
    </source>
</evidence>
<evidence type="ECO:0000259" key="3">
    <source>
        <dbReference type="Pfam" id="PF19313"/>
    </source>
</evidence>
<protein>
    <submittedName>
        <fullName evidence="4">DUF5916 domain-containing protein</fullName>
    </submittedName>
</protein>
<accession>A0ABT6Y8D2</accession>
<evidence type="ECO:0000313" key="4">
    <source>
        <dbReference type="EMBL" id="MDI9859834.1"/>
    </source>
</evidence>
<feature type="chain" id="PRO_5045250880" evidence="1">
    <location>
        <begin position="20"/>
        <end position="733"/>
    </location>
</feature>
<dbReference type="Pfam" id="PF06452">
    <property type="entry name" value="CBM9_1"/>
    <property type="match status" value="1"/>
</dbReference>
<evidence type="ECO:0000259" key="2">
    <source>
        <dbReference type="Pfam" id="PF06452"/>
    </source>
</evidence>
<dbReference type="RefSeq" id="WP_283344700.1">
    <property type="nucleotide sequence ID" value="NZ_JASHIF010000009.1"/>
</dbReference>
<sequence>MFKLLQLGSFLLLSQSILAQNTFTPKQERQKTTANSISKSLKVDGKLDELEWKNAPTVQLEFEVEPHQGEKAKQITSVKLLYNKDFLYIAGICHDSLGKKFLRAPDFRRDFELRNHDSFGVTIDGFNDKRNAMTLVTNPYGTQRDLLAFDDRLYDVDWDGLWRVRTSRSDSGWVAEMAIPWQTLRYPKNQQTHSWGINFFRNRRSSNSTYSWSPYPRSFTVNRMEYAGILDSLMAPPPSVTNIRAIPYMLYAYDNYKGTDYEKQGGYGTFKPGGEIKWAINPNTVLDLTFNTDFAQADADRQVNNVTRFSVFFPERRQFFLENASLFGVGLSPIEDLAGGAMRIQPFFSRRIGLDANARPVPIEVGARMVYRSEKRNFGAIAIRQHDGGNIGNTDFFVGRFSENIGSQNRIGALFTLKNTNDYNNLTGAVDGFFRLSNVLSLSSMAMFSKNSNESNTGLAAYNQLHYRNNQVVAWYTQSYVSKEYNPEMGFVSRNDVLSNTPGFYLTVRKPWLPKWVRSFEPGVFIEYYHKASTGTLQERQLNFNPIWVNLQSGGFAGIFYANYYQRLDESFAPLDIEIKPAEYNYNRYTLYLGSDQSKKISYFLNHERGGYYDGSLNYTSFSLRLAPSPHSSFNLGFENNEFKEVGILKESKSVQLYSIEGRLALNPRLQLIGFYQKNTQNNRDTFNVRFSWEYRPLSYIYLVFNQRGFTGTDFTKQQEQHLISKISYLKQF</sequence>
<dbReference type="CDD" id="cd09618">
    <property type="entry name" value="CBM9_like_2"/>
    <property type="match status" value="1"/>
</dbReference>
<proteinExistence type="predicted"/>
<dbReference type="Gene3D" id="2.60.40.1190">
    <property type="match status" value="1"/>
</dbReference>
<dbReference type="Proteomes" id="UP001236507">
    <property type="component" value="Unassembled WGS sequence"/>
</dbReference>
<dbReference type="SUPFAM" id="SSF49344">
    <property type="entry name" value="CBD9-like"/>
    <property type="match status" value="1"/>
</dbReference>
<comment type="caution">
    <text evidence="4">The sequence shown here is derived from an EMBL/GenBank/DDBJ whole genome shotgun (WGS) entry which is preliminary data.</text>
</comment>